<evidence type="ECO:0000313" key="6">
    <source>
        <dbReference type="EMBL" id="BCS87969.1"/>
    </source>
</evidence>
<dbReference type="Pfam" id="PF00384">
    <property type="entry name" value="Molybdopterin"/>
    <property type="match status" value="1"/>
</dbReference>
<keyword evidence="2" id="KW-0479">Metal-binding</keyword>
<name>A0ABM7P599_9BACT</name>
<dbReference type="InterPro" id="IPR009010">
    <property type="entry name" value="Asp_de-COase-like_dom_sf"/>
</dbReference>
<comment type="similarity">
    <text evidence="1">Belongs to the prokaryotic molybdopterin-containing oxidoreductase family.</text>
</comment>
<dbReference type="InterPro" id="IPR006657">
    <property type="entry name" value="MoPterin_dinucl-bd_dom"/>
</dbReference>
<keyword evidence="7" id="KW-1185">Reference proteome</keyword>
<dbReference type="EMBL" id="AP024485">
    <property type="protein sequence ID" value="BCS87969.1"/>
    <property type="molecule type" value="Genomic_DNA"/>
</dbReference>
<dbReference type="PROSITE" id="PS51669">
    <property type="entry name" value="4FE4S_MOW_BIS_MGD"/>
    <property type="match status" value="1"/>
</dbReference>
<gene>
    <name evidence="6" type="ORF">PSDVSF_12110</name>
</gene>
<dbReference type="Pfam" id="PF01568">
    <property type="entry name" value="Molydop_binding"/>
    <property type="match status" value="1"/>
</dbReference>
<evidence type="ECO:0000313" key="7">
    <source>
        <dbReference type="Proteomes" id="UP001053296"/>
    </source>
</evidence>
<dbReference type="Gene3D" id="3.40.50.740">
    <property type="match status" value="1"/>
</dbReference>
<dbReference type="PANTHER" id="PTHR43742">
    <property type="entry name" value="TRIMETHYLAMINE-N-OXIDE REDUCTASE"/>
    <property type="match status" value="1"/>
</dbReference>
<keyword evidence="4" id="KW-0411">Iron-sulfur</keyword>
<dbReference type="InterPro" id="IPR006656">
    <property type="entry name" value="Mopterin_OxRdtase"/>
</dbReference>
<dbReference type="SUPFAM" id="SSF50692">
    <property type="entry name" value="ADC-like"/>
    <property type="match status" value="1"/>
</dbReference>
<dbReference type="PANTHER" id="PTHR43742:SF6">
    <property type="entry name" value="OXIDOREDUCTASE YYAE-RELATED"/>
    <property type="match status" value="1"/>
</dbReference>
<dbReference type="InterPro" id="IPR006963">
    <property type="entry name" value="Mopterin_OxRdtase_4Fe-4S_dom"/>
</dbReference>
<reference evidence="6" key="1">
    <citation type="journal article" date="2022" name="Arch. Microbiol.">
        <title>Pseudodesulfovibrio sediminis sp. nov., a mesophilic and neutrophilic sulfate-reducing bacterium isolated from sediment of a brackish lake.</title>
        <authorList>
            <person name="Takahashi A."/>
            <person name="Kojima H."/>
            <person name="Watanabe M."/>
            <person name="Fukui M."/>
        </authorList>
    </citation>
    <scope>NUCLEOTIDE SEQUENCE</scope>
    <source>
        <strain evidence="6">SF6</strain>
    </source>
</reference>
<evidence type="ECO:0000256" key="3">
    <source>
        <dbReference type="ARBA" id="ARBA00023004"/>
    </source>
</evidence>
<dbReference type="SUPFAM" id="SSF53706">
    <property type="entry name" value="Formate dehydrogenase/DMSO reductase, domains 1-3"/>
    <property type="match status" value="1"/>
</dbReference>
<protein>
    <submittedName>
        <fullName evidence="6">Formate dehydrogenase</fullName>
    </submittedName>
</protein>
<proteinExistence type="inferred from homology"/>
<feature type="domain" description="4Fe-4S Mo/W bis-MGD-type" evidence="5">
    <location>
        <begin position="1"/>
        <end position="58"/>
    </location>
</feature>
<sequence>MATYKTICPYDCPTTCGLLAETSGHTITKVKGDPDDPVTHGLICHKMQRYEESIHSPERILTPLKRAGDKGAGAFTPISWDEAVDTIVTRWNRALDEYGPDSILPFYYSGVMSLIHRNCGDALFNRMGACSLIKTLCASAKGAGYKAVMGKTGCLDPRELADSDFYIVWGSNMKATRLHSMADIVKARKRGKPVVLIEACAADMASYSDQVILVTPGTDGALALAMMHVLLEEGLADTDFLRRETVGFDDFAKTLDAYTPDWAEGITGVPAQTIIELSRQYAAAKAPAIILGSGNTRYANGGMIARLLTILSTFTGAWGRPGGGLCGCSTGDGPYVDMDRITRPDLRTNTARKVNINTLASALKDAEGVTPIRCLHVYASNPVGSVADQQGIRQGLLNPDLFTVVHERFMTDTARYADIILPATFSVEQTDCYNSYGYCSFGSAHKVIPAPGECKSNWNIFCLLAKAMGYDDAHFDRTEEHLLEELLSNPMSGLQGIPKNQRETLKNGGVITTPFADHTDWKTPTGKIEIVNTALTPTMPCYQENGGGHYPLRLIAVPSTETLNSIFLERDTLVERRGEMTLAIHTEDAAQRDIADGDSILAFNDLGEVSFTARVTPLVARGAVAAVGVFDSRQSANGNLVNTLHREQLSDLGEATTLNDHTVDIRKA</sequence>
<keyword evidence="3" id="KW-0408">Iron</keyword>
<dbReference type="Gene3D" id="2.20.25.90">
    <property type="entry name" value="ADC-like domains"/>
    <property type="match status" value="1"/>
</dbReference>
<evidence type="ECO:0000259" key="5">
    <source>
        <dbReference type="PROSITE" id="PS51669"/>
    </source>
</evidence>
<dbReference type="CDD" id="cd02766">
    <property type="entry name" value="MopB_3"/>
    <property type="match status" value="1"/>
</dbReference>
<dbReference type="InterPro" id="IPR050612">
    <property type="entry name" value="Prok_Mopterin_Oxidored"/>
</dbReference>
<dbReference type="Proteomes" id="UP001053296">
    <property type="component" value="Chromosome"/>
</dbReference>
<dbReference type="SMART" id="SM00926">
    <property type="entry name" value="Molybdop_Fe4S4"/>
    <property type="match status" value="1"/>
</dbReference>
<dbReference type="Gene3D" id="3.40.228.10">
    <property type="entry name" value="Dimethylsulfoxide Reductase, domain 2"/>
    <property type="match status" value="1"/>
</dbReference>
<organism evidence="6 7">
    <name type="scientific">Pseudodesulfovibrio sediminis</name>
    <dbReference type="NCBI Taxonomy" id="2810563"/>
    <lineage>
        <taxon>Bacteria</taxon>
        <taxon>Pseudomonadati</taxon>
        <taxon>Thermodesulfobacteriota</taxon>
        <taxon>Desulfovibrionia</taxon>
        <taxon>Desulfovibrionales</taxon>
        <taxon>Desulfovibrionaceae</taxon>
    </lineage>
</organism>
<dbReference type="Gene3D" id="3.30.2070.10">
    <property type="entry name" value="Formate dehydrogenase/DMSO reductase"/>
    <property type="match status" value="1"/>
</dbReference>
<evidence type="ECO:0000256" key="4">
    <source>
        <dbReference type="ARBA" id="ARBA00023014"/>
    </source>
</evidence>
<evidence type="ECO:0000256" key="2">
    <source>
        <dbReference type="ARBA" id="ARBA00022723"/>
    </source>
</evidence>
<dbReference type="Gene3D" id="2.40.40.20">
    <property type="match status" value="1"/>
</dbReference>
<accession>A0ABM7P599</accession>
<evidence type="ECO:0000256" key="1">
    <source>
        <dbReference type="ARBA" id="ARBA00010312"/>
    </source>
</evidence>
<dbReference type="RefSeq" id="WP_229595049.1">
    <property type="nucleotide sequence ID" value="NZ_AP024485.1"/>
</dbReference>
<dbReference type="Pfam" id="PF04879">
    <property type="entry name" value="Molybdop_Fe4S4"/>
    <property type="match status" value="1"/>
</dbReference>